<dbReference type="OrthoDB" id="9778962at2"/>
<dbReference type="InterPro" id="IPR035447">
    <property type="entry name" value="DNA_topo_I_N_sf"/>
</dbReference>
<keyword evidence="5" id="KW-0238">DNA-binding</keyword>
<evidence type="ECO:0000256" key="2">
    <source>
        <dbReference type="ARBA" id="ARBA00006645"/>
    </source>
</evidence>
<organism evidence="9 10">
    <name type="scientific">Kribbella flavida (strain DSM 17836 / JCM 10339 / NBRC 14399)</name>
    <dbReference type="NCBI Taxonomy" id="479435"/>
    <lineage>
        <taxon>Bacteria</taxon>
        <taxon>Bacillati</taxon>
        <taxon>Actinomycetota</taxon>
        <taxon>Actinomycetes</taxon>
        <taxon>Propionibacteriales</taxon>
        <taxon>Kribbellaceae</taxon>
        <taxon>Kribbella</taxon>
    </lineage>
</organism>
<comment type="catalytic activity">
    <reaction evidence="1">
        <text>ATP-independent breakage of single-stranded DNA, followed by passage and rejoining.</text>
        <dbReference type="EC" id="5.6.2.1"/>
    </reaction>
</comment>
<dbReference type="EC" id="5.6.2.1" evidence="3"/>
<feature type="domain" description="DNA topoisomerase IB N-terminal" evidence="8">
    <location>
        <begin position="20"/>
        <end position="65"/>
    </location>
</feature>
<gene>
    <name evidence="9" type="ordered locus">Kfla_3993</name>
</gene>
<dbReference type="InterPro" id="IPR011010">
    <property type="entry name" value="DNA_brk_join_enz"/>
</dbReference>
<dbReference type="InterPro" id="IPR013500">
    <property type="entry name" value="TopoI_cat_euk"/>
</dbReference>
<dbReference type="SUPFAM" id="SSF55869">
    <property type="entry name" value="DNA topoisomerase I domain"/>
    <property type="match status" value="1"/>
</dbReference>
<accession>D2PR95</accession>
<comment type="similarity">
    <text evidence="2">Belongs to the type IB topoisomerase family.</text>
</comment>
<evidence type="ECO:0000313" key="9">
    <source>
        <dbReference type="EMBL" id="ADB33043.1"/>
    </source>
</evidence>
<dbReference type="Gene3D" id="3.30.66.10">
    <property type="entry name" value="DNA topoisomerase I domain"/>
    <property type="match status" value="1"/>
</dbReference>
<reference evidence="9 10" key="2">
    <citation type="journal article" date="2010" name="Stand. Genomic Sci.">
        <title>Complete genome sequence of Kribbella flavida type strain (IFO 14399).</title>
        <authorList>
            <person name="Pukall R."/>
            <person name="Lapidus A."/>
            <person name="Glavina Del Rio T."/>
            <person name="Copeland A."/>
            <person name="Tice H."/>
            <person name="Cheng J.-F."/>
            <person name="Lucas S."/>
            <person name="Chen F."/>
            <person name="Nolan M."/>
            <person name="LaButti K."/>
            <person name="Pati A."/>
            <person name="Ivanova N."/>
            <person name="Mavrommatis K."/>
            <person name="Mikhailova N."/>
            <person name="Pitluck S."/>
            <person name="Bruce D."/>
            <person name="Goodwin L."/>
            <person name="Land M."/>
            <person name="Hauser L."/>
            <person name="Chang Y.-J."/>
            <person name="Jeffries C.D."/>
            <person name="Chen A."/>
            <person name="Palaniappan K."/>
            <person name="Chain P."/>
            <person name="Rohde M."/>
            <person name="Goeker M."/>
            <person name="Bristow J."/>
            <person name="Eisen J.A."/>
            <person name="Markowitz V."/>
            <person name="Hugenholtz P."/>
            <person name="Kyrpides N.C."/>
            <person name="Klenk H.-P."/>
            <person name="Brettin T."/>
        </authorList>
    </citation>
    <scope>NUCLEOTIDE SEQUENCE [LARGE SCALE GENOMIC DNA]</scope>
    <source>
        <strain evidence="10">DSM 17836 / JCM 10339 / NBRC 14399</strain>
    </source>
</reference>
<dbReference type="AlphaFoldDB" id="D2PR95"/>
<dbReference type="GO" id="GO:0003917">
    <property type="term" value="F:DNA topoisomerase type I (single strand cut, ATP-independent) activity"/>
    <property type="evidence" value="ECO:0007669"/>
    <property type="project" value="UniProtKB-EC"/>
</dbReference>
<dbReference type="PROSITE" id="PS52038">
    <property type="entry name" value="TOPO_IB_2"/>
    <property type="match status" value="1"/>
</dbReference>
<dbReference type="STRING" id="479435.Kfla_3993"/>
<dbReference type="InterPro" id="IPR001631">
    <property type="entry name" value="TopoI"/>
</dbReference>
<dbReference type="Gene3D" id="1.10.132.120">
    <property type="match status" value="1"/>
</dbReference>
<reference evidence="10" key="1">
    <citation type="submission" date="2009-09" db="EMBL/GenBank/DDBJ databases">
        <title>The complete genome of Kribbella flavida DSM 17836.</title>
        <authorList>
            <consortium name="US DOE Joint Genome Institute (JGI-PGF)"/>
            <person name="Lucas S."/>
            <person name="Copeland A."/>
            <person name="Lapidus A."/>
            <person name="Glavina del Rio T."/>
            <person name="Dalin E."/>
            <person name="Tice H."/>
            <person name="Bruce D."/>
            <person name="Goodwin L."/>
            <person name="Pitluck S."/>
            <person name="Kyrpides N."/>
            <person name="Mavromatis K."/>
            <person name="Ivanova N."/>
            <person name="Saunders E."/>
            <person name="Brettin T."/>
            <person name="Detter J.C."/>
            <person name="Han C."/>
            <person name="Larimer F."/>
            <person name="Land M."/>
            <person name="Hauser L."/>
            <person name="Markowitz V."/>
            <person name="Cheng J.-F."/>
            <person name="Hugenholtz P."/>
            <person name="Woyke T."/>
            <person name="Wu D."/>
            <person name="Pukall R."/>
            <person name="Klenk H.-P."/>
            <person name="Eisen J.A."/>
        </authorList>
    </citation>
    <scope>NUCLEOTIDE SEQUENCE [LARGE SCALE GENOMIC DNA]</scope>
    <source>
        <strain evidence="10">DSM 17836 / JCM 10339 / NBRC 14399</strain>
    </source>
</reference>
<dbReference type="Pfam" id="PF21338">
    <property type="entry name" value="Top1B_N_bact"/>
    <property type="match status" value="1"/>
</dbReference>
<dbReference type="PRINTS" id="PR00416">
    <property type="entry name" value="EUTPISMRASEI"/>
</dbReference>
<feature type="domain" description="DNA topoisomerase I catalytic core eukaryotic-type" evidence="7">
    <location>
        <begin position="83"/>
        <end position="289"/>
    </location>
</feature>
<dbReference type="GO" id="GO:0006265">
    <property type="term" value="P:DNA topological change"/>
    <property type="evidence" value="ECO:0007669"/>
    <property type="project" value="InterPro"/>
</dbReference>
<evidence type="ECO:0000259" key="7">
    <source>
        <dbReference type="Pfam" id="PF01028"/>
    </source>
</evidence>
<dbReference type="SUPFAM" id="SSF56349">
    <property type="entry name" value="DNA breaking-rejoining enzymes"/>
    <property type="match status" value="1"/>
</dbReference>
<dbReference type="InterPro" id="IPR049331">
    <property type="entry name" value="Top1B_N_bact"/>
</dbReference>
<dbReference type="Proteomes" id="UP000007967">
    <property type="component" value="Chromosome"/>
</dbReference>
<protein>
    <recommendedName>
        <fullName evidence="3">DNA topoisomerase</fullName>
        <ecNumber evidence="3">5.6.2.1</ecNumber>
    </recommendedName>
</protein>
<dbReference type="RefSeq" id="WP_012921599.1">
    <property type="nucleotide sequence ID" value="NC_013729.1"/>
</dbReference>
<dbReference type="Pfam" id="PF01028">
    <property type="entry name" value="Topoisom_I"/>
    <property type="match status" value="1"/>
</dbReference>
<evidence type="ECO:0000256" key="6">
    <source>
        <dbReference type="ARBA" id="ARBA00023235"/>
    </source>
</evidence>
<dbReference type="KEGG" id="kfl:Kfla_3993"/>
<keyword evidence="4" id="KW-0799">Topoisomerase</keyword>
<evidence type="ECO:0000256" key="1">
    <source>
        <dbReference type="ARBA" id="ARBA00000213"/>
    </source>
</evidence>
<name>D2PR95_KRIFD</name>
<evidence type="ECO:0000256" key="5">
    <source>
        <dbReference type="ARBA" id="ARBA00023125"/>
    </source>
</evidence>
<dbReference type="EMBL" id="CP001736">
    <property type="protein sequence ID" value="ADB33043.1"/>
    <property type="molecule type" value="Genomic_DNA"/>
</dbReference>
<dbReference type="eggNOG" id="COG3569">
    <property type="taxonomic scope" value="Bacteria"/>
</dbReference>
<sequence>MKALRPPGLHRVRIEGRLVWYDEAGRPVEDAGELARLAELAVPPAWREVWAAADPQAAVQATGVDARGRTQYRYLPAVLQAHAEDKFGALAAFGRALPSLRRTVADHVSEPLGDHPDRRPVLAAMTRLLDRGFFRVGSSRYLRDNHTYGLTTLRRDQVTITGSVLHFDYVAKEHLHRITDVDDADSARVVVALLAMPGTPDQPLFRAATHPRPPGPVSSATVNAYLHGLIGLPATAKAFRTWSGTVVAAAARAGAVLPGLATRASPDSPRVAVVSAAALLGNTPAVARTSYVHPAVLAGDPAPEVARAVDAVAEREGHRDLRLVWTDAGVQAAVAHQLEEVNTSSTPHG</sequence>
<dbReference type="InterPro" id="IPR014711">
    <property type="entry name" value="TopoI_cat_a-hlx-sub_euk"/>
</dbReference>
<keyword evidence="10" id="KW-1185">Reference proteome</keyword>
<dbReference type="Gene3D" id="3.90.15.10">
    <property type="entry name" value="Topoisomerase I, Chain A, domain 3"/>
    <property type="match status" value="1"/>
</dbReference>
<evidence type="ECO:0000256" key="3">
    <source>
        <dbReference type="ARBA" id="ARBA00012891"/>
    </source>
</evidence>
<evidence type="ECO:0000259" key="8">
    <source>
        <dbReference type="Pfam" id="PF21338"/>
    </source>
</evidence>
<keyword evidence="6" id="KW-0413">Isomerase</keyword>
<proteinExistence type="inferred from homology"/>
<evidence type="ECO:0000256" key="4">
    <source>
        <dbReference type="ARBA" id="ARBA00023029"/>
    </source>
</evidence>
<evidence type="ECO:0000313" key="10">
    <source>
        <dbReference type="Proteomes" id="UP000007967"/>
    </source>
</evidence>
<dbReference type="GO" id="GO:0003677">
    <property type="term" value="F:DNA binding"/>
    <property type="evidence" value="ECO:0007669"/>
    <property type="project" value="UniProtKB-KW"/>
</dbReference>
<dbReference type="HOGENOM" id="CLU_046978_1_1_11"/>